<keyword evidence="1" id="KW-0238">DNA-binding</keyword>
<feature type="modified residue" description="4-aspartylphosphate" evidence="2">
    <location>
        <position position="54"/>
    </location>
</feature>
<dbReference type="Gene3D" id="1.10.10.10">
    <property type="entry name" value="Winged helix-like DNA-binding domain superfamily/Winged helix DNA-binding domain"/>
    <property type="match status" value="1"/>
</dbReference>
<evidence type="ECO:0000313" key="5">
    <source>
        <dbReference type="EMBL" id="QDV25352.1"/>
    </source>
</evidence>
<evidence type="ECO:0000313" key="6">
    <source>
        <dbReference type="Proteomes" id="UP000318017"/>
    </source>
</evidence>
<dbReference type="InterPro" id="IPR011006">
    <property type="entry name" value="CheY-like_superfamily"/>
</dbReference>
<dbReference type="PANTHER" id="PTHR43214:SF44">
    <property type="entry name" value="TWO-COMPONENT RESPONSE REGULATOR"/>
    <property type="match status" value="1"/>
</dbReference>
<dbReference type="InterPro" id="IPR000792">
    <property type="entry name" value="Tscrpt_reg_LuxR_C"/>
</dbReference>
<feature type="domain" description="Response regulatory" evidence="4">
    <location>
        <begin position="5"/>
        <end position="119"/>
    </location>
</feature>
<dbReference type="InterPro" id="IPR039420">
    <property type="entry name" value="WalR-like"/>
</dbReference>
<evidence type="ECO:0000259" key="4">
    <source>
        <dbReference type="PROSITE" id="PS50110"/>
    </source>
</evidence>
<dbReference type="SMART" id="SM00448">
    <property type="entry name" value="REC"/>
    <property type="match status" value="1"/>
</dbReference>
<dbReference type="SMART" id="SM00421">
    <property type="entry name" value="HTH_LUXR"/>
    <property type="match status" value="1"/>
</dbReference>
<sequence>MSEPAVFVIDDDENSRNVVVELVRAMQLPVSSFASAEDFLASYAGQRPACIVTDQRMPGMSGIDLIECLRKQDLTIPVVVVTAFADTQSTVRAVRGGAISLIEKPCNRESLWGGILEAIRLDQRNSIKDAEREDAKRKMESLTPAEAEVAEMLVEGLANKVVASRIDASLRTVEARRAATFKKLGVASIAGMVQVWLTANSDEP</sequence>
<dbReference type="Gene3D" id="3.40.50.2300">
    <property type="match status" value="1"/>
</dbReference>
<organism evidence="5 6">
    <name type="scientific">Aureliella helgolandensis</name>
    <dbReference type="NCBI Taxonomy" id="2527968"/>
    <lineage>
        <taxon>Bacteria</taxon>
        <taxon>Pseudomonadati</taxon>
        <taxon>Planctomycetota</taxon>
        <taxon>Planctomycetia</taxon>
        <taxon>Pirellulales</taxon>
        <taxon>Pirellulaceae</taxon>
        <taxon>Aureliella</taxon>
    </lineage>
</organism>
<dbReference type="InterPro" id="IPR016032">
    <property type="entry name" value="Sig_transdc_resp-reg_C-effctor"/>
</dbReference>
<dbReference type="AlphaFoldDB" id="A0A518G9U8"/>
<dbReference type="GO" id="GO:0000160">
    <property type="term" value="P:phosphorelay signal transduction system"/>
    <property type="evidence" value="ECO:0007669"/>
    <property type="project" value="InterPro"/>
</dbReference>
<dbReference type="GO" id="GO:0006355">
    <property type="term" value="P:regulation of DNA-templated transcription"/>
    <property type="evidence" value="ECO:0007669"/>
    <property type="project" value="InterPro"/>
</dbReference>
<dbReference type="KEGG" id="ahel:Q31a_36770"/>
<feature type="domain" description="HTH luxR-type" evidence="3">
    <location>
        <begin position="135"/>
        <end position="200"/>
    </location>
</feature>
<proteinExistence type="predicted"/>
<dbReference type="InterPro" id="IPR001789">
    <property type="entry name" value="Sig_transdc_resp-reg_receiver"/>
</dbReference>
<keyword evidence="6" id="KW-1185">Reference proteome</keyword>
<protein>
    <submittedName>
        <fullName evidence="5">Response regulator protein TmoT</fullName>
    </submittedName>
</protein>
<dbReference type="Pfam" id="PF00196">
    <property type="entry name" value="GerE"/>
    <property type="match status" value="1"/>
</dbReference>
<evidence type="ECO:0000256" key="1">
    <source>
        <dbReference type="ARBA" id="ARBA00023125"/>
    </source>
</evidence>
<dbReference type="SUPFAM" id="SSF46894">
    <property type="entry name" value="C-terminal effector domain of the bipartite response regulators"/>
    <property type="match status" value="1"/>
</dbReference>
<dbReference type="SUPFAM" id="SSF52172">
    <property type="entry name" value="CheY-like"/>
    <property type="match status" value="1"/>
</dbReference>
<accession>A0A518G9U8</accession>
<evidence type="ECO:0000256" key="2">
    <source>
        <dbReference type="PROSITE-ProRule" id="PRU00169"/>
    </source>
</evidence>
<dbReference type="PRINTS" id="PR00038">
    <property type="entry name" value="HTHLUXR"/>
</dbReference>
<keyword evidence="2" id="KW-0597">Phosphoprotein</keyword>
<dbReference type="RefSeq" id="WP_145080305.1">
    <property type="nucleotide sequence ID" value="NZ_CP036298.1"/>
</dbReference>
<reference evidence="5 6" key="1">
    <citation type="submission" date="2019-02" db="EMBL/GenBank/DDBJ databases">
        <title>Deep-cultivation of Planctomycetes and their phenomic and genomic characterization uncovers novel biology.</title>
        <authorList>
            <person name="Wiegand S."/>
            <person name="Jogler M."/>
            <person name="Boedeker C."/>
            <person name="Pinto D."/>
            <person name="Vollmers J."/>
            <person name="Rivas-Marin E."/>
            <person name="Kohn T."/>
            <person name="Peeters S.H."/>
            <person name="Heuer A."/>
            <person name="Rast P."/>
            <person name="Oberbeckmann S."/>
            <person name="Bunk B."/>
            <person name="Jeske O."/>
            <person name="Meyerdierks A."/>
            <person name="Storesund J.E."/>
            <person name="Kallscheuer N."/>
            <person name="Luecker S."/>
            <person name="Lage O.M."/>
            <person name="Pohl T."/>
            <person name="Merkel B.J."/>
            <person name="Hornburger P."/>
            <person name="Mueller R.-W."/>
            <person name="Bruemmer F."/>
            <person name="Labrenz M."/>
            <person name="Spormann A.M."/>
            <person name="Op den Camp H."/>
            <person name="Overmann J."/>
            <person name="Amann R."/>
            <person name="Jetten M.S.M."/>
            <person name="Mascher T."/>
            <person name="Medema M.H."/>
            <person name="Devos D.P."/>
            <person name="Kaster A.-K."/>
            <person name="Ovreas L."/>
            <person name="Rohde M."/>
            <person name="Galperin M.Y."/>
            <person name="Jogler C."/>
        </authorList>
    </citation>
    <scope>NUCLEOTIDE SEQUENCE [LARGE SCALE GENOMIC DNA]</scope>
    <source>
        <strain evidence="5 6">Q31a</strain>
    </source>
</reference>
<gene>
    <name evidence="5" type="primary">tmoT_3</name>
    <name evidence="5" type="ORF">Q31a_36770</name>
</gene>
<dbReference type="Pfam" id="PF00072">
    <property type="entry name" value="Response_reg"/>
    <property type="match status" value="1"/>
</dbReference>
<dbReference type="PROSITE" id="PS50043">
    <property type="entry name" value="HTH_LUXR_2"/>
    <property type="match status" value="1"/>
</dbReference>
<dbReference type="OrthoDB" id="271936at2"/>
<dbReference type="EMBL" id="CP036298">
    <property type="protein sequence ID" value="QDV25352.1"/>
    <property type="molecule type" value="Genomic_DNA"/>
</dbReference>
<dbReference type="Proteomes" id="UP000318017">
    <property type="component" value="Chromosome"/>
</dbReference>
<dbReference type="InterPro" id="IPR036388">
    <property type="entry name" value="WH-like_DNA-bd_sf"/>
</dbReference>
<dbReference type="PANTHER" id="PTHR43214">
    <property type="entry name" value="TWO-COMPONENT RESPONSE REGULATOR"/>
    <property type="match status" value="1"/>
</dbReference>
<name>A0A518G9U8_9BACT</name>
<dbReference type="PROSITE" id="PS50110">
    <property type="entry name" value="RESPONSE_REGULATORY"/>
    <property type="match status" value="1"/>
</dbReference>
<evidence type="ECO:0000259" key="3">
    <source>
        <dbReference type="PROSITE" id="PS50043"/>
    </source>
</evidence>
<dbReference type="GO" id="GO:0003677">
    <property type="term" value="F:DNA binding"/>
    <property type="evidence" value="ECO:0007669"/>
    <property type="project" value="UniProtKB-KW"/>
</dbReference>